<keyword evidence="3" id="KW-1185">Reference proteome</keyword>
<feature type="compositionally biased region" description="Low complexity" evidence="1">
    <location>
        <begin position="7"/>
        <end position="16"/>
    </location>
</feature>
<proteinExistence type="predicted"/>
<feature type="region of interest" description="Disordered" evidence="1">
    <location>
        <begin position="1"/>
        <end position="31"/>
    </location>
</feature>
<dbReference type="RefSeq" id="XP_046060882.1">
    <property type="nucleotide sequence ID" value="XM_046204882.1"/>
</dbReference>
<gene>
    <name evidence="2" type="ORF">OGAPHI_003866</name>
</gene>
<dbReference type="Proteomes" id="UP000769157">
    <property type="component" value="Unassembled WGS sequence"/>
</dbReference>
<evidence type="ECO:0000313" key="3">
    <source>
        <dbReference type="Proteomes" id="UP000769157"/>
    </source>
</evidence>
<reference evidence="2" key="1">
    <citation type="journal article" date="2021" name="Open Biol.">
        <title>Shared evolutionary footprints suggest mitochondrial oxidative damage underlies multiple complex I losses in fungi.</title>
        <authorList>
            <person name="Schikora-Tamarit M.A."/>
            <person name="Marcet-Houben M."/>
            <person name="Nosek J."/>
            <person name="Gabaldon T."/>
        </authorList>
    </citation>
    <scope>NUCLEOTIDE SEQUENCE</scope>
    <source>
        <strain evidence="2">CBS6075</strain>
    </source>
</reference>
<dbReference type="GeneID" id="70235831"/>
<name>A0A9P8P4L7_9ASCO</name>
<dbReference type="EMBL" id="JAEUBE010000295">
    <property type="protein sequence ID" value="KAH3665678.1"/>
    <property type="molecule type" value="Genomic_DNA"/>
</dbReference>
<feature type="compositionally biased region" description="Polar residues" evidence="1">
    <location>
        <begin position="17"/>
        <end position="31"/>
    </location>
</feature>
<comment type="caution">
    <text evidence="2">The sequence shown here is derived from an EMBL/GenBank/DDBJ whole genome shotgun (WGS) entry which is preliminary data.</text>
</comment>
<sequence length="82" mass="8327">METSQVSSSLGSGSSLKNLPTTDRSSASISRSHLGDMGSTFSSMTWNSSSSSDSASVRYCGVCFVSSSSTAISSSVSSSYSS</sequence>
<dbReference type="AlphaFoldDB" id="A0A9P8P4L7"/>
<reference evidence="2" key="2">
    <citation type="submission" date="2021-01" db="EMBL/GenBank/DDBJ databases">
        <authorList>
            <person name="Schikora-Tamarit M.A."/>
        </authorList>
    </citation>
    <scope>NUCLEOTIDE SEQUENCE</scope>
    <source>
        <strain evidence="2">CBS6075</strain>
    </source>
</reference>
<protein>
    <submittedName>
        <fullName evidence="2">Uncharacterized protein</fullName>
    </submittedName>
</protein>
<organism evidence="2 3">
    <name type="scientific">Ogataea philodendri</name>
    <dbReference type="NCBI Taxonomy" id="1378263"/>
    <lineage>
        <taxon>Eukaryota</taxon>
        <taxon>Fungi</taxon>
        <taxon>Dikarya</taxon>
        <taxon>Ascomycota</taxon>
        <taxon>Saccharomycotina</taxon>
        <taxon>Pichiomycetes</taxon>
        <taxon>Pichiales</taxon>
        <taxon>Pichiaceae</taxon>
        <taxon>Ogataea</taxon>
    </lineage>
</organism>
<accession>A0A9P8P4L7</accession>
<evidence type="ECO:0000313" key="2">
    <source>
        <dbReference type="EMBL" id="KAH3665678.1"/>
    </source>
</evidence>
<evidence type="ECO:0000256" key="1">
    <source>
        <dbReference type="SAM" id="MobiDB-lite"/>
    </source>
</evidence>